<dbReference type="PANTHER" id="PTHR35037:SF3">
    <property type="entry name" value="C-TERMINAL REGION OF AIDA-LIKE PROTEIN"/>
    <property type="match status" value="1"/>
</dbReference>
<evidence type="ECO:0000259" key="1">
    <source>
        <dbReference type="PROSITE" id="PS51208"/>
    </source>
</evidence>
<proteinExistence type="predicted"/>
<name>A0A844SKK1_9BRAD</name>
<dbReference type="Proteomes" id="UP000436468">
    <property type="component" value="Unassembled WGS sequence"/>
</dbReference>
<organism evidence="2 3">
    <name type="scientific">Bradyrhizobium pachyrhizi</name>
    <dbReference type="NCBI Taxonomy" id="280333"/>
    <lineage>
        <taxon>Bacteria</taxon>
        <taxon>Pseudomonadati</taxon>
        <taxon>Pseudomonadota</taxon>
        <taxon>Alphaproteobacteria</taxon>
        <taxon>Hyphomicrobiales</taxon>
        <taxon>Nitrobacteraceae</taxon>
        <taxon>Bradyrhizobium</taxon>
    </lineage>
</organism>
<comment type="caution">
    <text evidence="2">The sequence shown here is derived from an EMBL/GenBank/DDBJ whole genome shotgun (WGS) entry which is preliminary data.</text>
</comment>
<dbReference type="PANTHER" id="PTHR35037">
    <property type="entry name" value="C-TERMINAL REGION OF AIDA-LIKE PROTEIN"/>
    <property type="match status" value="1"/>
</dbReference>
<dbReference type="NCBIfam" id="TIGR01414">
    <property type="entry name" value="autotrans_barl"/>
    <property type="match status" value="1"/>
</dbReference>
<feature type="non-terminal residue" evidence="2">
    <location>
        <position position="1"/>
    </location>
</feature>
<protein>
    <submittedName>
        <fullName evidence="2">Autotransporter domain-containing protein</fullName>
    </submittedName>
</protein>
<evidence type="ECO:0000313" key="2">
    <source>
        <dbReference type="EMBL" id="MVT66417.1"/>
    </source>
</evidence>
<dbReference type="InterPro" id="IPR005546">
    <property type="entry name" value="Autotransporte_beta"/>
</dbReference>
<dbReference type="SMART" id="SM00869">
    <property type="entry name" value="Autotransporter"/>
    <property type="match status" value="1"/>
</dbReference>
<dbReference type="GO" id="GO:0019867">
    <property type="term" value="C:outer membrane"/>
    <property type="evidence" value="ECO:0007669"/>
    <property type="project" value="InterPro"/>
</dbReference>
<dbReference type="PROSITE" id="PS51208">
    <property type="entry name" value="AUTOTRANSPORTER"/>
    <property type="match status" value="1"/>
</dbReference>
<reference evidence="2 3" key="1">
    <citation type="submission" date="2019-12" db="EMBL/GenBank/DDBJ databases">
        <title>Draft genome sequences Bradyrhizobium cajani AMBPC1010, Bradyrhizobium pachyrhizi AMBPC1040 and Bradyrhizobium yuanmingense ALSPC3051, three plant growth promoting strains isolated from nodules of Cajanus cajan L. in Dominican Republic.</title>
        <authorList>
            <person name="Flores-Felix J.D."/>
            <person name="Araujo J."/>
            <person name="Diaz-Alcantara C."/>
            <person name="Gonzalez-Andres F."/>
            <person name="Velazquez E."/>
        </authorList>
    </citation>
    <scope>NUCLEOTIDE SEQUENCE [LARGE SCALE GENOMIC DNA]</scope>
    <source>
        <strain evidence="2 3">1040</strain>
    </source>
</reference>
<dbReference type="Gene3D" id="2.40.128.130">
    <property type="entry name" value="Autotransporter beta-domain"/>
    <property type="match status" value="1"/>
</dbReference>
<accession>A0A844SKK1</accession>
<keyword evidence="3" id="KW-1185">Reference proteome</keyword>
<dbReference type="InterPro" id="IPR036709">
    <property type="entry name" value="Autotransporte_beta_dom_sf"/>
</dbReference>
<dbReference type="AlphaFoldDB" id="A0A844SKK1"/>
<dbReference type="RefSeq" id="WP_157344186.1">
    <property type="nucleotide sequence ID" value="NZ_WQNF01000008.1"/>
</dbReference>
<dbReference type="InterPro" id="IPR006315">
    <property type="entry name" value="OM_autotransptr_brl_dom"/>
</dbReference>
<sequence>GGGGDGGGGGADGGGGDIPDYREETSLYAAIPSMTLLYGRSLLDTLHERVGEEEDERFRANPENARVGWGRVLGVNGVHQGDSFGVLGGEAGPHFSYDFLALQAGMDVYRHDSLDGSRDQAGAYFAIGGARGRVTHFDGSQGDNTFAAYTLGGYWTHFGPTGWYIDSILQGTFYDITSSANRGIPALKTGAQGGAASVEGGYPFKFAGGFFIEPQAQLVYQNININDASDIAAQIRFADVDSLATRIGARFGRTWAIDDSPRTLTAWIRPSLWNEFLGNPKTLFSSDTGFVPFQASLGGLWGEINAGISGQVTSTTSLYANASYQSRFDGGGFSYSGKAGLRVNW</sequence>
<feature type="domain" description="Autotransporter" evidence="1">
    <location>
        <begin position="61"/>
        <end position="345"/>
    </location>
</feature>
<gene>
    <name evidence="2" type="ORF">GPL21_15060</name>
</gene>
<dbReference type="InterPro" id="IPR051551">
    <property type="entry name" value="Autotransporter_adhesion"/>
</dbReference>
<evidence type="ECO:0000313" key="3">
    <source>
        <dbReference type="Proteomes" id="UP000436468"/>
    </source>
</evidence>
<dbReference type="SUPFAM" id="SSF103515">
    <property type="entry name" value="Autotransporter"/>
    <property type="match status" value="1"/>
</dbReference>
<dbReference type="Pfam" id="PF03797">
    <property type="entry name" value="Autotransporter"/>
    <property type="match status" value="1"/>
</dbReference>
<dbReference type="EMBL" id="WQNF01000008">
    <property type="protein sequence ID" value="MVT66417.1"/>
    <property type="molecule type" value="Genomic_DNA"/>
</dbReference>